<protein>
    <recommendedName>
        <fullName evidence="1">MvaI/BcnI restriction endonuclease domain-containing protein</fullName>
    </recommendedName>
</protein>
<evidence type="ECO:0000313" key="2">
    <source>
        <dbReference type="EMBL" id="NEG69931.1"/>
    </source>
</evidence>
<organism evidence="2 3">
    <name type="scientific">Bifidobacterium choloepi</name>
    <dbReference type="NCBI Taxonomy" id="2614131"/>
    <lineage>
        <taxon>Bacteria</taxon>
        <taxon>Bacillati</taxon>
        <taxon>Actinomycetota</taxon>
        <taxon>Actinomycetes</taxon>
        <taxon>Bifidobacteriales</taxon>
        <taxon>Bifidobacteriaceae</taxon>
        <taxon>Bifidobacterium</taxon>
    </lineage>
</organism>
<gene>
    <name evidence="2" type="ORF">F6S87_04830</name>
</gene>
<dbReference type="Pfam" id="PF15515">
    <property type="entry name" value="MvaI_BcnI"/>
    <property type="match status" value="1"/>
</dbReference>
<evidence type="ECO:0000259" key="1">
    <source>
        <dbReference type="Pfam" id="PF15515"/>
    </source>
</evidence>
<proteinExistence type="predicted"/>
<dbReference type="Gene3D" id="3.40.210.20">
    <property type="entry name" value="MvaI/BcnI restriction endonuclease, catalytic domain"/>
    <property type="match status" value="1"/>
</dbReference>
<feature type="domain" description="MvaI/BcnI restriction endonuclease" evidence="1">
    <location>
        <begin position="215"/>
        <end position="459"/>
    </location>
</feature>
<dbReference type="InterPro" id="IPR029127">
    <property type="entry name" value="MvaI_BcnI"/>
</dbReference>
<reference evidence="2 3" key="1">
    <citation type="submission" date="2019-09" db="EMBL/GenBank/DDBJ databases">
        <title>Phylogenetic characterization of a novel taxon of the genus Bifidobacterium: Bifidobacterium choloepi sp. nov.</title>
        <authorList>
            <person name="Modesto M."/>
            <person name="Satti M."/>
        </authorList>
    </citation>
    <scope>NUCLEOTIDE SEQUENCE [LARGE SCALE GENOMIC DNA]</scope>
    <source>
        <strain evidence="2 3">BRDM6</strain>
    </source>
</reference>
<sequence length="477" mass="53538">MSETQESKDAEWYDTATINQVHELLTNAGAESIWVKRLVRNNNSKQQVYLGGDPSDLSFFPLGKPSLTPGKSKKKTAGGDVIQIPVNWSWVTPEGEASAPKTKLCFYPQYPEVRLSGFLQGCRTAPNALMSNTQRGHEEDRCLFLGIVHDKQHEPDHVVALVTGADAPASQYVLAMENFTGGRLCPVNYEAMTRDDEFSTLEIALKSIVMRQLTPWRLNTDGSLERPYTAPNAPGLTLEAELGVGENAIPGPDFDIWELKAVKQTALDKRQNHRVTLFTPQPDRGWVKEHSLTEFVLKFGHVNRRDENGEPLSYYFTAGDFRRPDEDKPNAKLILKLTGFKDARHFDAAGEIGLFTPDTNELIAGWSYMKLLEHWQRKHNRAAYVPYVRTDSDEGTHITYGPLVTLGISTSFGLFLQAFNDGKIVFDPGHKISRTADGKWKPHARSQFRINLSDIAAIYQTVREVDIDAETTSEKDE</sequence>
<dbReference type="InterPro" id="IPR043004">
    <property type="entry name" value="MvaI_BcnI_cat"/>
</dbReference>
<dbReference type="RefSeq" id="WP_163227437.1">
    <property type="nucleotide sequence ID" value="NZ_VYSG01000001.1"/>
</dbReference>
<comment type="caution">
    <text evidence="2">The sequence shown here is derived from an EMBL/GenBank/DDBJ whole genome shotgun (WGS) entry which is preliminary data.</text>
</comment>
<accession>A0A6I5N7W2</accession>
<dbReference type="Proteomes" id="UP000469292">
    <property type="component" value="Unassembled WGS sequence"/>
</dbReference>
<evidence type="ECO:0000313" key="3">
    <source>
        <dbReference type="Proteomes" id="UP000469292"/>
    </source>
</evidence>
<keyword evidence="3" id="KW-1185">Reference proteome</keyword>
<dbReference type="AlphaFoldDB" id="A0A6I5N7W2"/>
<name>A0A6I5N7W2_9BIFI</name>
<dbReference type="EMBL" id="VYSG01000001">
    <property type="protein sequence ID" value="NEG69931.1"/>
    <property type="molecule type" value="Genomic_DNA"/>
</dbReference>